<dbReference type="AlphaFoldDB" id="A0A813MXI3"/>
<comment type="caution">
    <text evidence="7">The sequence shown here is derived from an EMBL/GenBank/DDBJ whole genome shotgun (WGS) entry which is preliminary data.</text>
</comment>
<dbReference type="OrthoDB" id="10252446at2759"/>
<comment type="pathway">
    <text evidence="1">Organosulfur degradation.</text>
</comment>
<proteinExistence type="inferred from homology"/>
<evidence type="ECO:0000256" key="6">
    <source>
        <dbReference type="ARBA" id="ARBA00047539"/>
    </source>
</evidence>
<name>A0A813MXI3_9BILA</name>
<evidence type="ECO:0000313" key="7">
    <source>
        <dbReference type="EMBL" id="CAF0727122.1"/>
    </source>
</evidence>
<protein>
    <recommendedName>
        <fullName evidence="4">Methanethiol oxidase</fullName>
        <ecNumber evidence="3">1.8.3.4</ecNumber>
    </recommendedName>
</protein>
<evidence type="ECO:0000256" key="3">
    <source>
        <dbReference type="ARBA" id="ARBA00012510"/>
    </source>
</evidence>
<dbReference type="PANTHER" id="PTHR23300">
    <property type="entry name" value="METHANETHIOL OXIDASE"/>
    <property type="match status" value="1"/>
</dbReference>
<dbReference type="Gene3D" id="2.130.10.10">
    <property type="entry name" value="YVTN repeat-like/Quinoprotein amine dehydrogenase"/>
    <property type="match status" value="1"/>
</dbReference>
<dbReference type="InterPro" id="IPR015943">
    <property type="entry name" value="WD40/YVTN_repeat-like_dom_sf"/>
</dbReference>
<dbReference type="Proteomes" id="UP000663879">
    <property type="component" value="Unassembled WGS sequence"/>
</dbReference>
<comment type="similarity">
    <text evidence="2">Belongs to the selenium-binding protein family.</text>
</comment>
<dbReference type="EMBL" id="CAJNOC010000206">
    <property type="protein sequence ID" value="CAF0727122.1"/>
    <property type="molecule type" value="Genomic_DNA"/>
</dbReference>
<comment type="catalytic activity">
    <reaction evidence="6">
        <text>methanethiol + O2 + H2O = hydrogen sulfide + formaldehyde + H2O2 + H(+)</text>
        <dbReference type="Rhea" id="RHEA:11812"/>
        <dbReference type="ChEBI" id="CHEBI:15377"/>
        <dbReference type="ChEBI" id="CHEBI:15378"/>
        <dbReference type="ChEBI" id="CHEBI:15379"/>
        <dbReference type="ChEBI" id="CHEBI:16007"/>
        <dbReference type="ChEBI" id="CHEBI:16240"/>
        <dbReference type="ChEBI" id="CHEBI:16842"/>
        <dbReference type="ChEBI" id="CHEBI:29919"/>
        <dbReference type="EC" id="1.8.3.4"/>
    </reaction>
</comment>
<keyword evidence="5" id="KW-0711">Selenium</keyword>
<sequence length="450" mass="51422">MSCGYKTPMEAMQGPKEKVLYTVLINSGDDKNQPDRFATIDVDPSSPTYSQVLNTLKMKYPGDELHHFNWNTCASCINPDLSRRFLIVPGFFSSRIYILDCLNEKSPSIYKIIEPEEIVDKFDLTAPHTVHCLPDGNVMISFLGDKNGNPPGGFLILNSDFEPVRKWGESDYKKMDFNYDFWYQPFHNVMVSSEWTGPVTFTHGFSQLNLAAGKFGQKVNFWDWKNEKILKTIDLGKDGVFPFEVRFLHNPLSSHGFVVCPQSSSIWHWWKSGNEWHMDKVVQLEPLKTPKSSLDVPMFTIDLVISMDDQWMYTSNWLCGEVHQYNISDPHNPILTGKIKIGGLGQHVYLLNNKLTGGPQMLQLSLDGKRLYVTNSLISVWDDQFYPDVKDKGSYMLKIICDSVNGGMKLDESFFVDFGTVEKGPYRAHEIRYPGGDCTSDIWRAKNIEI</sequence>
<reference evidence="7" key="1">
    <citation type="submission" date="2021-02" db="EMBL/GenBank/DDBJ databases">
        <authorList>
            <person name="Nowell W R."/>
        </authorList>
    </citation>
    <scope>NUCLEOTIDE SEQUENCE</scope>
    <source>
        <strain evidence="7">Ploen Becks lab</strain>
    </source>
</reference>
<evidence type="ECO:0000256" key="1">
    <source>
        <dbReference type="ARBA" id="ARBA00005177"/>
    </source>
</evidence>
<evidence type="ECO:0000256" key="5">
    <source>
        <dbReference type="ARBA" id="ARBA00023266"/>
    </source>
</evidence>
<dbReference type="GO" id="GO:0008430">
    <property type="term" value="F:selenium binding"/>
    <property type="evidence" value="ECO:0007669"/>
    <property type="project" value="InterPro"/>
</dbReference>
<dbReference type="Pfam" id="PF05694">
    <property type="entry name" value="SBP56"/>
    <property type="match status" value="1"/>
</dbReference>
<dbReference type="PANTHER" id="PTHR23300:SF0">
    <property type="entry name" value="METHANETHIOL OXIDASE"/>
    <property type="match status" value="1"/>
</dbReference>
<accession>A0A813MXI3</accession>
<dbReference type="EC" id="1.8.3.4" evidence="3"/>
<keyword evidence="8" id="KW-1185">Reference proteome</keyword>
<organism evidence="7 8">
    <name type="scientific">Brachionus calyciflorus</name>
    <dbReference type="NCBI Taxonomy" id="104777"/>
    <lineage>
        <taxon>Eukaryota</taxon>
        <taxon>Metazoa</taxon>
        <taxon>Spiralia</taxon>
        <taxon>Gnathifera</taxon>
        <taxon>Rotifera</taxon>
        <taxon>Eurotatoria</taxon>
        <taxon>Monogononta</taxon>
        <taxon>Pseudotrocha</taxon>
        <taxon>Ploima</taxon>
        <taxon>Brachionidae</taxon>
        <taxon>Brachionus</taxon>
    </lineage>
</organism>
<dbReference type="InterPro" id="IPR008826">
    <property type="entry name" value="Se-bd"/>
</dbReference>
<evidence type="ECO:0000256" key="4">
    <source>
        <dbReference type="ARBA" id="ARBA00015601"/>
    </source>
</evidence>
<evidence type="ECO:0000313" key="8">
    <source>
        <dbReference type="Proteomes" id="UP000663879"/>
    </source>
</evidence>
<evidence type="ECO:0000256" key="2">
    <source>
        <dbReference type="ARBA" id="ARBA00005606"/>
    </source>
</evidence>
<dbReference type="SUPFAM" id="SSF75011">
    <property type="entry name" value="3-carboxy-cis,cis-mucoante lactonizing enzyme"/>
    <property type="match status" value="1"/>
</dbReference>
<dbReference type="GO" id="GO:0018549">
    <property type="term" value="F:methanethiol oxidase activity"/>
    <property type="evidence" value="ECO:0007669"/>
    <property type="project" value="UniProtKB-EC"/>
</dbReference>
<gene>
    <name evidence="7" type="ORF">OXX778_LOCUS2595</name>
</gene>